<dbReference type="AlphaFoldDB" id="A0AAV7BZK2"/>
<organism evidence="1 2">
    <name type="scientific">Engystomops pustulosus</name>
    <name type="common">Tungara frog</name>
    <name type="synonym">Physalaemus pustulosus</name>
    <dbReference type="NCBI Taxonomy" id="76066"/>
    <lineage>
        <taxon>Eukaryota</taxon>
        <taxon>Metazoa</taxon>
        <taxon>Chordata</taxon>
        <taxon>Craniata</taxon>
        <taxon>Vertebrata</taxon>
        <taxon>Euteleostomi</taxon>
        <taxon>Amphibia</taxon>
        <taxon>Batrachia</taxon>
        <taxon>Anura</taxon>
        <taxon>Neobatrachia</taxon>
        <taxon>Hyloidea</taxon>
        <taxon>Leptodactylidae</taxon>
        <taxon>Leiuperinae</taxon>
        <taxon>Engystomops</taxon>
    </lineage>
</organism>
<name>A0AAV7BZK2_ENGPU</name>
<sequence>MPRTCLPVYRYAQHMPPLYRLAHQLLPVYRVAQHIHPSFRMPTLGSCVAAPQRLLGRGVAGHEATRRGYSRRQEPLFSTYHFIFSAKLLVAVRPCPSTRRSVHAQYGAMAAQPKAWVLHR</sequence>
<reference evidence="1" key="1">
    <citation type="thesis" date="2020" institute="ProQuest LLC" country="789 East Eisenhower Parkway, Ann Arbor, MI, USA">
        <title>Comparative Genomics and Chromosome Evolution.</title>
        <authorList>
            <person name="Mudd A.B."/>
        </authorList>
    </citation>
    <scope>NUCLEOTIDE SEQUENCE</scope>
    <source>
        <strain evidence="1">237g6f4</strain>
        <tissue evidence="1">Blood</tissue>
    </source>
</reference>
<evidence type="ECO:0000313" key="2">
    <source>
        <dbReference type="Proteomes" id="UP000824782"/>
    </source>
</evidence>
<accession>A0AAV7BZK2</accession>
<evidence type="ECO:0000313" key="1">
    <source>
        <dbReference type="EMBL" id="KAG8578105.1"/>
    </source>
</evidence>
<keyword evidence="2" id="KW-1185">Reference proteome</keyword>
<protein>
    <submittedName>
        <fullName evidence="1">Uncharacterized protein</fullName>
    </submittedName>
</protein>
<proteinExistence type="predicted"/>
<gene>
    <name evidence="1" type="ORF">GDO81_010385</name>
</gene>
<dbReference type="Proteomes" id="UP000824782">
    <property type="component" value="Unassembled WGS sequence"/>
</dbReference>
<comment type="caution">
    <text evidence="1">The sequence shown here is derived from an EMBL/GenBank/DDBJ whole genome shotgun (WGS) entry which is preliminary data.</text>
</comment>
<dbReference type="EMBL" id="WNYA01000004">
    <property type="protein sequence ID" value="KAG8578105.1"/>
    <property type="molecule type" value="Genomic_DNA"/>
</dbReference>